<comment type="caution">
    <text evidence="5">The sequence shown here is derived from an EMBL/GenBank/DDBJ whole genome shotgun (WGS) entry which is preliminary data.</text>
</comment>
<protein>
    <recommendedName>
        <fullName evidence="7">Reverse transcriptase/retrotransposon-derived protein RNase H-like domain-containing protein</fullName>
    </recommendedName>
</protein>
<evidence type="ECO:0000259" key="4">
    <source>
        <dbReference type="Pfam" id="PF22938"/>
    </source>
</evidence>
<keyword evidence="1" id="KW-0511">Multifunctional enzyme</keyword>
<sequence length="387" mass="43884">MASSKKGKEFKWESEHQDAFNSIKKALTTPPVLGYPDPNFPFILDTDASENTIGAELSQIQNGKCVTLRDTTLICFLVEAVSTALEQGNQWQIFEEDVDFVVPLTARSVSCTSPVGIIGLTIRSIRNVTSDNNICIMGMPTSYSNDDLRQLQNQDKHLSTIIAWLTLNYTPSKQELQMQSPTVRHLWQYRFSRTIGVCPKLKSPWKGPFVVAEVKSPVLYKIRNKKTSEVVHHDRLKLSQIRDLPIWTQRLKKRILANLERKKLEDLTDKEEHCDLGLDWLFSNNEQMSGNMMDSILAQSDSLTVGSNTEIGQSDFLTNKRSSQEAEQFTLQGWETLMNLDDNFGDQTIIYNIADTVEAQVKLSGRDRGRDRKAPAHLKDNNGLMVM</sequence>
<dbReference type="Gene3D" id="3.30.70.270">
    <property type="match status" value="1"/>
</dbReference>
<organism evidence="5 6">
    <name type="scientific">Mytilus galloprovincialis</name>
    <name type="common">Mediterranean mussel</name>
    <dbReference type="NCBI Taxonomy" id="29158"/>
    <lineage>
        <taxon>Eukaryota</taxon>
        <taxon>Metazoa</taxon>
        <taxon>Spiralia</taxon>
        <taxon>Lophotrochozoa</taxon>
        <taxon>Mollusca</taxon>
        <taxon>Bivalvia</taxon>
        <taxon>Autobranchia</taxon>
        <taxon>Pteriomorphia</taxon>
        <taxon>Mytilida</taxon>
        <taxon>Mytiloidea</taxon>
        <taxon>Mytilidae</taxon>
        <taxon>Mytilinae</taxon>
        <taxon>Mytilus</taxon>
    </lineage>
</organism>
<evidence type="ECO:0000256" key="1">
    <source>
        <dbReference type="ARBA" id="ARBA00023268"/>
    </source>
</evidence>
<evidence type="ECO:0000313" key="5">
    <source>
        <dbReference type="EMBL" id="VDI04541.1"/>
    </source>
</evidence>
<feature type="domain" description="Integrase p58-like C-terminal" evidence="4">
    <location>
        <begin position="207"/>
        <end position="237"/>
    </location>
</feature>
<dbReference type="PANTHER" id="PTHR37984:SF5">
    <property type="entry name" value="PROTEIN NYNRIN-LIKE"/>
    <property type="match status" value="1"/>
</dbReference>
<dbReference type="Pfam" id="PF17919">
    <property type="entry name" value="RT_RNaseH_2"/>
    <property type="match status" value="1"/>
</dbReference>
<keyword evidence="6" id="KW-1185">Reference proteome</keyword>
<dbReference type="InterPro" id="IPR050951">
    <property type="entry name" value="Retrovirus_Pol_polyprotein"/>
</dbReference>
<evidence type="ECO:0000313" key="6">
    <source>
        <dbReference type="Proteomes" id="UP000596742"/>
    </source>
</evidence>
<feature type="compositionally biased region" description="Basic and acidic residues" evidence="2">
    <location>
        <begin position="365"/>
        <end position="380"/>
    </location>
</feature>
<dbReference type="SUPFAM" id="SSF56672">
    <property type="entry name" value="DNA/RNA polymerases"/>
    <property type="match status" value="1"/>
</dbReference>
<reference evidence="5" key="1">
    <citation type="submission" date="2018-11" db="EMBL/GenBank/DDBJ databases">
        <authorList>
            <person name="Alioto T."/>
            <person name="Alioto T."/>
        </authorList>
    </citation>
    <scope>NUCLEOTIDE SEQUENCE</scope>
</reference>
<dbReference type="GO" id="GO:0003824">
    <property type="term" value="F:catalytic activity"/>
    <property type="evidence" value="ECO:0007669"/>
    <property type="project" value="UniProtKB-KW"/>
</dbReference>
<proteinExistence type="predicted"/>
<dbReference type="EMBL" id="UYJE01001728">
    <property type="protein sequence ID" value="VDI04541.1"/>
    <property type="molecule type" value="Genomic_DNA"/>
</dbReference>
<feature type="region of interest" description="Disordered" evidence="2">
    <location>
        <begin position="365"/>
        <end position="387"/>
    </location>
</feature>
<dbReference type="Pfam" id="PF22938">
    <property type="entry name" value="Integrase_p58_C"/>
    <property type="match status" value="1"/>
</dbReference>
<dbReference type="InterPro" id="IPR043502">
    <property type="entry name" value="DNA/RNA_pol_sf"/>
</dbReference>
<feature type="domain" description="Reverse transcriptase/retrotransposon-derived protein RNase H-like" evidence="3">
    <location>
        <begin position="12"/>
        <end position="63"/>
    </location>
</feature>
<name>A0A8B6CG57_MYTGA</name>
<dbReference type="InterPro" id="IPR043128">
    <property type="entry name" value="Rev_trsase/Diguanyl_cyclase"/>
</dbReference>
<dbReference type="InterPro" id="IPR054465">
    <property type="entry name" value="Integrase_p58-like_C"/>
</dbReference>
<dbReference type="InterPro" id="IPR041577">
    <property type="entry name" value="RT_RNaseH_2"/>
</dbReference>
<dbReference type="AlphaFoldDB" id="A0A8B6CG57"/>
<accession>A0A8B6CG57</accession>
<dbReference type="PANTHER" id="PTHR37984">
    <property type="entry name" value="PROTEIN CBG26694"/>
    <property type="match status" value="1"/>
</dbReference>
<evidence type="ECO:0000259" key="3">
    <source>
        <dbReference type="Pfam" id="PF17919"/>
    </source>
</evidence>
<evidence type="ECO:0008006" key="7">
    <source>
        <dbReference type="Google" id="ProtNLM"/>
    </source>
</evidence>
<dbReference type="Proteomes" id="UP000596742">
    <property type="component" value="Unassembled WGS sequence"/>
</dbReference>
<gene>
    <name evidence="5" type="ORF">MGAL_10B071436</name>
</gene>
<evidence type="ECO:0000256" key="2">
    <source>
        <dbReference type="SAM" id="MobiDB-lite"/>
    </source>
</evidence>